<evidence type="ECO:0000313" key="3">
    <source>
        <dbReference type="Proteomes" id="UP000292087"/>
    </source>
</evidence>
<organism evidence="2 3">
    <name type="scientific">Pseudoxanthomonas winnipegensis</name>
    <dbReference type="NCBI Taxonomy" id="2480810"/>
    <lineage>
        <taxon>Bacteria</taxon>
        <taxon>Pseudomonadati</taxon>
        <taxon>Pseudomonadota</taxon>
        <taxon>Gammaproteobacteria</taxon>
        <taxon>Lysobacterales</taxon>
        <taxon>Lysobacteraceae</taxon>
        <taxon>Pseudoxanthomonas</taxon>
    </lineage>
</organism>
<dbReference type="PANTHER" id="PTHR43130:SF14">
    <property type="entry name" value="DJ-1_PFPI DOMAIN-CONTAINING PROTEIN"/>
    <property type="match status" value="1"/>
</dbReference>
<dbReference type="AlphaFoldDB" id="A0A4V2HEW7"/>
<dbReference type="CDD" id="cd03139">
    <property type="entry name" value="GATase1_PfpI_2"/>
    <property type="match status" value="1"/>
</dbReference>
<name>A0A4V2HEW7_9GAMM</name>
<gene>
    <name evidence="2" type="ORF">EA656_13905</name>
</gene>
<dbReference type="Pfam" id="PF01965">
    <property type="entry name" value="DJ-1_PfpI"/>
    <property type="match status" value="1"/>
</dbReference>
<reference evidence="2 3" key="1">
    <citation type="submission" date="2019-02" db="EMBL/GenBank/DDBJ databases">
        <title>WGS of Pseudoxanthomonas species novum from clinical isolates.</title>
        <authorList>
            <person name="Bernier A.-M."/>
            <person name="Bernard K."/>
            <person name="Vachon A."/>
        </authorList>
    </citation>
    <scope>NUCLEOTIDE SEQUENCE [LARGE SCALE GENOMIC DNA]</scope>
    <source>
        <strain evidence="2 3">NML140781</strain>
    </source>
</reference>
<dbReference type="RefSeq" id="WP_130524151.1">
    <property type="nucleotide sequence ID" value="NZ_SHLZ01000002.1"/>
</dbReference>
<dbReference type="InterPro" id="IPR052158">
    <property type="entry name" value="INH-QAR"/>
</dbReference>
<dbReference type="SUPFAM" id="SSF52317">
    <property type="entry name" value="Class I glutamine amidotransferase-like"/>
    <property type="match status" value="1"/>
</dbReference>
<dbReference type="Proteomes" id="UP000292087">
    <property type="component" value="Unassembled WGS sequence"/>
</dbReference>
<evidence type="ECO:0000259" key="1">
    <source>
        <dbReference type="Pfam" id="PF01965"/>
    </source>
</evidence>
<feature type="domain" description="DJ-1/PfpI" evidence="1">
    <location>
        <begin position="4"/>
        <end position="177"/>
    </location>
</feature>
<dbReference type="Gene3D" id="3.40.50.880">
    <property type="match status" value="1"/>
</dbReference>
<dbReference type="GO" id="GO:0006355">
    <property type="term" value="P:regulation of DNA-templated transcription"/>
    <property type="evidence" value="ECO:0007669"/>
    <property type="project" value="TreeGrafter"/>
</dbReference>
<dbReference type="InterPro" id="IPR029062">
    <property type="entry name" value="Class_I_gatase-like"/>
</dbReference>
<sequence length="210" mass="22628">MTLRIGIYAFDDVEVLDLAGPYEVFTTAARLQARGHDATPRLEVVLIASTSGPVRSRPGMALIAPHALRDAPPLDVLVVPGGVVEAELDRSEVLDWIAATSAHARIVASVCTGAFLLAAAGLLEGREATTHWEDLDELRGRFPRVLVRDDARWIDTGHIVTSAGISAGIDMSLHLVRRLCGEELAQATARQMDYAWQDSGVSHRESGRAS</sequence>
<comment type="caution">
    <text evidence="2">The sequence shown here is derived from an EMBL/GenBank/DDBJ whole genome shotgun (WGS) entry which is preliminary data.</text>
</comment>
<dbReference type="PANTHER" id="PTHR43130">
    <property type="entry name" value="ARAC-FAMILY TRANSCRIPTIONAL REGULATOR"/>
    <property type="match status" value="1"/>
</dbReference>
<accession>A0A4V2HEW7</accession>
<protein>
    <submittedName>
        <fullName evidence="2">DJ-1/PfpI family protein</fullName>
    </submittedName>
</protein>
<evidence type="ECO:0000313" key="2">
    <source>
        <dbReference type="EMBL" id="TAA34785.1"/>
    </source>
</evidence>
<dbReference type="InterPro" id="IPR002818">
    <property type="entry name" value="DJ-1/PfpI"/>
</dbReference>
<proteinExistence type="predicted"/>
<dbReference type="EMBL" id="SHMF01000003">
    <property type="protein sequence ID" value="TAA34785.1"/>
    <property type="molecule type" value="Genomic_DNA"/>
</dbReference>